<dbReference type="EMBL" id="PVZS01000021">
    <property type="protein sequence ID" value="PSC03763.1"/>
    <property type="molecule type" value="Genomic_DNA"/>
</dbReference>
<reference evidence="2" key="1">
    <citation type="submission" date="2018-03" db="EMBL/GenBank/DDBJ databases">
        <authorList>
            <person name="Sun L."/>
            <person name="Liu H."/>
            <person name="Chen W."/>
            <person name="Huang K."/>
            <person name="Liu W."/>
            <person name="Gao X."/>
        </authorList>
    </citation>
    <scope>NUCLEOTIDE SEQUENCE [LARGE SCALE GENOMIC DNA]</scope>
    <source>
        <strain evidence="2">SH9</strain>
    </source>
</reference>
<dbReference type="Proteomes" id="UP000239772">
    <property type="component" value="Unassembled WGS sequence"/>
</dbReference>
<gene>
    <name evidence="1" type="ORF">SLNSH_17635</name>
</gene>
<organism evidence="1 2">
    <name type="scientific">Alsobacter soli</name>
    <dbReference type="NCBI Taxonomy" id="2109933"/>
    <lineage>
        <taxon>Bacteria</taxon>
        <taxon>Pseudomonadati</taxon>
        <taxon>Pseudomonadota</taxon>
        <taxon>Alphaproteobacteria</taxon>
        <taxon>Hyphomicrobiales</taxon>
        <taxon>Alsobacteraceae</taxon>
        <taxon>Alsobacter</taxon>
    </lineage>
</organism>
<dbReference type="OrthoDB" id="9805504at2"/>
<keyword evidence="2" id="KW-1185">Reference proteome</keyword>
<evidence type="ECO:0000313" key="2">
    <source>
        <dbReference type="Proteomes" id="UP000239772"/>
    </source>
</evidence>
<name>A0A2T1HQ46_9HYPH</name>
<accession>A0A2T1HQ46</accession>
<proteinExistence type="predicted"/>
<sequence length="203" mass="21722">MRTRSHFDLERRAPQAALTLQAGARTAAITCLAIAATWAVSAARLMQDADEAGFKAAAPVALWPAHKRRLEAAQARAADEASLEAARALLVKALPPPPPQELERDFTRLAALDAQTLDAGDLRIRLTDLPPPPAGDCRRLDGVSEPCSVRATTRLDLNVRWKTVNCRYHMEGPGLAAGTCRVGGVSLASRLEQSSPARTAMAQ</sequence>
<dbReference type="AlphaFoldDB" id="A0A2T1HQ46"/>
<comment type="caution">
    <text evidence="1">The sequence shown here is derived from an EMBL/GenBank/DDBJ whole genome shotgun (WGS) entry which is preliminary data.</text>
</comment>
<dbReference type="RefSeq" id="WP_106338332.1">
    <property type="nucleotide sequence ID" value="NZ_PVZS01000021.1"/>
</dbReference>
<evidence type="ECO:0000313" key="1">
    <source>
        <dbReference type="EMBL" id="PSC03763.1"/>
    </source>
</evidence>
<protein>
    <submittedName>
        <fullName evidence="1">Uncharacterized protein</fullName>
    </submittedName>
</protein>